<keyword evidence="2" id="KW-1185">Reference proteome</keyword>
<proteinExistence type="predicted"/>
<evidence type="ECO:0000313" key="2">
    <source>
        <dbReference type="Proteomes" id="UP000319383"/>
    </source>
</evidence>
<evidence type="ECO:0000313" key="1">
    <source>
        <dbReference type="EMBL" id="QDU44799.1"/>
    </source>
</evidence>
<reference evidence="1 2" key="1">
    <citation type="submission" date="2019-02" db="EMBL/GenBank/DDBJ databases">
        <title>Deep-cultivation of Planctomycetes and their phenomic and genomic characterization uncovers novel biology.</title>
        <authorList>
            <person name="Wiegand S."/>
            <person name="Jogler M."/>
            <person name="Boedeker C."/>
            <person name="Pinto D."/>
            <person name="Vollmers J."/>
            <person name="Rivas-Marin E."/>
            <person name="Kohn T."/>
            <person name="Peeters S.H."/>
            <person name="Heuer A."/>
            <person name="Rast P."/>
            <person name="Oberbeckmann S."/>
            <person name="Bunk B."/>
            <person name="Jeske O."/>
            <person name="Meyerdierks A."/>
            <person name="Storesund J.E."/>
            <person name="Kallscheuer N."/>
            <person name="Luecker S."/>
            <person name="Lage O.M."/>
            <person name="Pohl T."/>
            <person name="Merkel B.J."/>
            <person name="Hornburger P."/>
            <person name="Mueller R.-W."/>
            <person name="Bruemmer F."/>
            <person name="Labrenz M."/>
            <person name="Spormann A.M."/>
            <person name="Op den Camp H."/>
            <person name="Overmann J."/>
            <person name="Amann R."/>
            <person name="Jetten M.S.M."/>
            <person name="Mascher T."/>
            <person name="Medema M.H."/>
            <person name="Devos D.P."/>
            <person name="Kaster A.-K."/>
            <person name="Ovreas L."/>
            <person name="Rohde M."/>
            <person name="Galperin M.Y."/>
            <person name="Jogler C."/>
        </authorList>
    </citation>
    <scope>NUCLEOTIDE SEQUENCE [LARGE SCALE GENOMIC DNA]</scope>
    <source>
        <strain evidence="1 2">Mal52</strain>
    </source>
</reference>
<gene>
    <name evidence="1" type="ORF">Mal52_32850</name>
</gene>
<sequence length="155" mass="17700">MCDGVALSWREIPDELIGKHGLQRRLVKRGEEADREVQFLQRDRQPVLPVWAGGQLWVWTWGPGAQSRLPTNCCCNNESLEAGRWSWLEPQPVEIPASYVWHKGVWYQTVGGIRGILVYDALGIPHVYVLTQPASHYYKVMTRSDRMPVFLGDGI</sequence>
<dbReference type="OrthoDB" id="284970at2"/>
<dbReference type="KEGG" id="sdyn:Mal52_32850"/>
<dbReference type="EMBL" id="CP036276">
    <property type="protein sequence ID" value="QDU44799.1"/>
    <property type="molecule type" value="Genomic_DNA"/>
</dbReference>
<dbReference type="RefSeq" id="WP_145377094.1">
    <property type="nucleotide sequence ID" value="NZ_CAXBED010000115.1"/>
</dbReference>
<protein>
    <submittedName>
        <fullName evidence="1">Uncharacterized protein</fullName>
    </submittedName>
</protein>
<dbReference type="Proteomes" id="UP000319383">
    <property type="component" value="Chromosome"/>
</dbReference>
<dbReference type="AlphaFoldDB" id="A0A517ZQM6"/>
<organism evidence="1 2">
    <name type="scientific">Symmachiella dynata</name>
    <dbReference type="NCBI Taxonomy" id="2527995"/>
    <lineage>
        <taxon>Bacteria</taxon>
        <taxon>Pseudomonadati</taxon>
        <taxon>Planctomycetota</taxon>
        <taxon>Planctomycetia</taxon>
        <taxon>Planctomycetales</taxon>
        <taxon>Planctomycetaceae</taxon>
        <taxon>Symmachiella</taxon>
    </lineage>
</organism>
<accession>A0A517ZQM6</accession>
<name>A0A517ZQM6_9PLAN</name>